<feature type="non-terminal residue" evidence="1">
    <location>
        <position position="1"/>
    </location>
</feature>
<dbReference type="InterPro" id="IPR011989">
    <property type="entry name" value="ARM-like"/>
</dbReference>
<keyword evidence="2" id="KW-1185">Reference proteome</keyword>
<organism evidence="1 2">
    <name type="scientific">Cirrhinus mrigala</name>
    <name type="common">Mrigala</name>
    <dbReference type="NCBI Taxonomy" id="683832"/>
    <lineage>
        <taxon>Eukaryota</taxon>
        <taxon>Metazoa</taxon>
        <taxon>Chordata</taxon>
        <taxon>Craniata</taxon>
        <taxon>Vertebrata</taxon>
        <taxon>Euteleostomi</taxon>
        <taxon>Actinopterygii</taxon>
        <taxon>Neopterygii</taxon>
        <taxon>Teleostei</taxon>
        <taxon>Ostariophysi</taxon>
        <taxon>Cypriniformes</taxon>
        <taxon>Cyprinidae</taxon>
        <taxon>Labeoninae</taxon>
        <taxon>Labeonini</taxon>
        <taxon>Cirrhinus</taxon>
    </lineage>
</organism>
<gene>
    <name evidence="1" type="ORF">M9458_024972</name>
</gene>
<accession>A0ABD0Q0U6</accession>
<protein>
    <submittedName>
        <fullName evidence="1">Uncharacterized protein</fullName>
    </submittedName>
</protein>
<reference evidence="1 2" key="1">
    <citation type="submission" date="2024-05" db="EMBL/GenBank/DDBJ databases">
        <title>Genome sequencing and assembly of Indian major carp, Cirrhinus mrigala (Hamilton, 1822).</title>
        <authorList>
            <person name="Mohindra V."/>
            <person name="Chowdhury L.M."/>
            <person name="Lal K."/>
            <person name="Jena J.K."/>
        </authorList>
    </citation>
    <scope>NUCLEOTIDE SEQUENCE [LARGE SCALE GENOMIC DNA]</scope>
    <source>
        <strain evidence="1">CM1030</strain>
        <tissue evidence="1">Blood</tissue>
    </source>
</reference>
<name>A0ABD0Q0U6_CIRMR</name>
<dbReference type="InterPro" id="IPR016024">
    <property type="entry name" value="ARM-type_fold"/>
</dbReference>
<comment type="caution">
    <text evidence="1">The sequence shown here is derived from an EMBL/GenBank/DDBJ whole genome shotgun (WGS) entry which is preliminary data.</text>
</comment>
<dbReference type="AlphaFoldDB" id="A0ABD0Q0U6"/>
<dbReference type="InterPro" id="IPR000225">
    <property type="entry name" value="Armadillo"/>
</dbReference>
<dbReference type="SUPFAM" id="SSF48371">
    <property type="entry name" value="ARM repeat"/>
    <property type="match status" value="1"/>
</dbReference>
<proteinExistence type="predicted"/>
<evidence type="ECO:0000313" key="1">
    <source>
        <dbReference type="EMBL" id="KAL0179530.1"/>
    </source>
</evidence>
<dbReference type="Gene3D" id="1.25.10.10">
    <property type="entry name" value="Leucine-rich Repeat Variant"/>
    <property type="match status" value="1"/>
</dbReference>
<dbReference type="PANTHER" id="PTHR46241:SF1">
    <property type="entry name" value="OUTER DYNEIN ARM-DOCKING COMPLEX SUBUNIT 2"/>
    <property type="match status" value="1"/>
</dbReference>
<dbReference type="GO" id="GO:0048513">
    <property type="term" value="P:animal organ development"/>
    <property type="evidence" value="ECO:0007669"/>
    <property type="project" value="UniProtKB-ARBA"/>
</dbReference>
<dbReference type="EMBL" id="JAMKFB020000012">
    <property type="protein sequence ID" value="KAL0179530.1"/>
    <property type="molecule type" value="Genomic_DNA"/>
</dbReference>
<sequence length="69" mass="7508">AEQERDAEVARCGALALWSCSKSTRNKESIRRAGGIPLLARLLKSSQKNMLIPVVGTLQECASEVCFIC</sequence>
<evidence type="ECO:0000313" key="2">
    <source>
        <dbReference type="Proteomes" id="UP001529510"/>
    </source>
</evidence>
<dbReference type="Proteomes" id="UP001529510">
    <property type="component" value="Unassembled WGS sequence"/>
</dbReference>
<dbReference type="PANTHER" id="PTHR46241">
    <property type="entry name" value="ARMADILLO REPEAT-CONTAINING PROTEIN 4 ARMC4"/>
    <property type="match status" value="1"/>
</dbReference>
<dbReference type="Pfam" id="PF00514">
    <property type="entry name" value="Arm"/>
    <property type="match status" value="1"/>
</dbReference>